<dbReference type="InterPro" id="IPR033121">
    <property type="entry name" value="PEPTIDASE_A1"/>
</dbReference>
<keyword evidence="4" id="KW-0378">Hydrolase</keyword>
<dbReference type="GO" id="GO:0006508">
    <property type="term" value="P:proteolysis"/>
    <property type="evidence" value="ECO:0007669"/>
    <property type="project" value="UniProtKB-KW"/>
</dbReference>
<dbReference type="PANTHER" id="PTHR47966:SF51">
    <property type="entry name" value="BETA-SITE APP-CLEAVING ENZYME, ISOFORM A-RELATED"/>
    <property type="match status" value="1"/>
</dbReference>
<evidence type="ECO:0000256" key="3">
    <source>
        <dbReference type="ARBA" id="ARBA00022750"/>
    </source>
</evidence>
<evidence type="ECO:0000256" key="1">
    <source>
        <dbReference type="ARBA" id="ARBA00007447"/>
    </source>
</evidence>
<dbReference type="FunFam" id="2.40.70.10:FF:000115">
    <property type="entry name" value="Lysosomal aspartic protease"/>
    <property type="match status" value="1"/>
</dbReference>
<feature type="active site" evidence="5">
    <location>
        <position position="210"/>
    </location>
</feature>
<evidence type="ECO:0000313" key="7">
    <source>
        <dbReference type="EMBL" id="GFO36816.1"/>
    </source>
</evidence>
<feature type="domain" description="Peptidase A1" evidence="6">
    <location>
        <begin position="2"/>
        <end position="323"/>
    </location>
</feature>
<organism evidence="7 8">
    <name type="scientific">Plakobranchus ocellatus</name>
    <dbReference type="NCBI Taxonomy" id="259542"/>
    <lineage>
        <taxon>Eukaryota</taxon>
        <taxon>Metazoa</taxon>
        <taxon>Spiralia</taxon>
        <taxon>Lophotrochozoa</taxon>
        <taxon>Mollusca</taxon>
        <taxon>Gastropoda</taxon>
        <taxon>Heterobranchia</taxon>
        <taxon>Euthyneura</taxon>
        <taxon>Panpulmonata</taxon>
        <taxon>Sacoglossa</taxon>
        <taxon>Placobranchoidea</taxon>
        <taxon>Plakobranchidae</taxon>
        <taxon>Plakobranchus</taxon>
    </lineage>
</organism>
<feature type="active site" evidence="5">
    <location>
        <position position="20"/>
    </location>
</feature>
<evidence type="ECO:0000313" key="8">
    <source>
        <dbReference type="Proteomes" id="UP000735302"/>
    </source>
</evidence>
<evidence type="ECO:0000259" key="6">
    <source>
        <dbReference type="PROSITE" id="PS51767"/>
    </source>
</evidence>
<comment type="similarity">
    <text evidence="1">Belongs to the peptidase A1 family.</text>
</comment>
<proteinExistence type="inferred from homology"/>
<dbReference type="Proteomes" id="UP000735302">
    <property type="component" value="Unassembled WGS sequence"/>
</dbReference>
<dbReference type="AlphaFoldDB" id="A0AAV4CYA8"/>
<evidence type="ECO:0000256" key="2">
    <source>
        <dbReference type="ARBA" id="ARBA00022670"/>
    </source>
</evidence>
<evidence type="ECO:0000256" key="5">
    <source>
        <dbReference type="PIRSR" id="PIRSR601461-1"/>
    </source>
</evidence>
<dbReference type="PRINTS" id="PR00792">
    <property type="entry name" value="PEPSIN"/>
</dbReference>
<dbReference type="Gene3D" id="2.40.70.10">
    <property type="entry name" value="Acid Proteases"/>
    <property type="match status" value="2"/>
</dbReference>
<dbReference type="PANTHER" id="PTHR47966">
    <property type="entry name" value="BETA-SITE APP-CLEAVING ENZYME, ISOFORM A-RELATED"/>
    <property type="match status" value="1"/>
</dbReference>
<dbReference type="PROSITE" id="PS51767">
    <property type="entry name" value="PEPTIDASE_A1"/>
    <property type="match status" value="1"/>
</dbReference>
<keyword evidence="3" id="KW-0064">Aspartyl protease</keyword>
<name>A0AAV4CYA8_9GAST</name>
<reference evidence="7 8" key="1">
    <citation type="journal article" date="2021" name="Elife">
        <title>Chloroplast acquisition without the gene transfer in kleptoplastic sea slugs, Plakobranchus ocellatus.</title>
        <authorList>
            <person name="Maeda T."/>
            <person name="Takahashi S."/>
            <person name="Yoshida T."/>
            <person name="Shimamura S."/>
            <person name="Takaki Y."/>
            <person name="Nagai Y."/>
            <person name="Toyoda A."/>
            <person name="Suzuki Y."/>
            <person name="Arimoto A."/>
            <person name="Ishii H."/>
            <person name="Satoh N."/>
            <person name="Nishiyama T."/>
            <person name="Hasebe M."/>
            <person name="Maruyama T."/>
            <person name="Minagawa J."/>
            <person name="Obokata J."/>
            <person name="Shigenobu S."/>
        </authorList>
    </citation>
    <scope>NUCLEOTIDE SEQUENCE [LARGE SCALE GENOMIC DNA]</scope>
</reference>
<dbReference type="InterPro" id="IPR001461">
    <property type="entry name" value="Aspartic_peptidase_A1"/>
</dbReference>
<dbReference type="Gene3D" id="2.60.40.1960">
    <property type="match status" value="1"/>
</dbReference>
<accession>A0AAV4CYA8</accession>
<sequence>MHYGTIAIGTPGQEFNVVFDTCTSPMWVPTSLGHLLKTNIYNPHPHRKYNNDSSTTYKKKKELFYINYSGSTIDGYWGQDTVKLGDFTVANQTFGEALSVPDIFDNRYIDGVVGLGFRDISKGEQPNVFDNMVSQGLVQAPVFSIYLKRIMPGGRQSHITFGGVNPNFYTGDFTYVDLSVPDKWQFKLDGVQLFSGMEVFSESGCQAEVDSTCAMIVGPRMDVIPLNTKLGAKPVSMPGPYDMFEFDCSSVDNLPAVQFIINGKKLSLTRDDYVVQMNGRCLSGFATKKGMMRDGQRFWRLGSLFMRGFYTQFDKGNRRIGFAKAKH</sequence>
<dbReference type="SUPFAM" id="SSF50630">
    <property type="entry name" value="Acid proteases"/>
    <property type="match status" value="1"/>
</dbReference>
<dbReference type="Pfam" id="PF00026">
    <property type="entry name" value="Asp"/>
    <property type="match status" value="1"/>
</dbReference>
<protein>
    <submittedName>
        <fullName evidence="7">Cathepsin d</fullName>
    </submittedName>
</protein>
<dbReference type="GO" id="GO:0005764">
    <property type="term" value="C:lysosome"/>
    <property type="evidence" value="ECO:0007669"/>
    <property type="project" value="TreeGrafter"/>
</dbReference>
<keyword evidence="8" id="KW-1185">Reference proteome</keyword>
<evidence type="ECO:0000256" key="4">
    <source>
        <dbReference type="ARBA" id="ARBA00022801"/>
    </source>
</evidence>
<dbReference type="InterPro" id="IPR021109">
    <property type="entry name" value="Peptidase_aspartic_dom_sf"/>
</dbReference>
<dbReference type="EMBL" id="BLXT01007141">
    <property type="protein sequence ID" value="GFO36816.1"/>
    <property type="molecule type" value="Genomic_DNA"/>
</dbReference>
<comment type="caution">
    <text evidence="7">The sequence shown here is derived from an EMBL/GenBank/DDBJ whole genome shotgun (WGS) entry which is preliminary data.</text>
</comment>
<dbReference type="GO" id="GO:0004190">
    <property type="term" value="F:aspartic-type endopeptidase activity"/>
    <property type="evidence" value="ECO:0007669"/>
    <property type="project" value="UniProtKB-KW"/>
</dbReference>
<gene>
    <name evidence="7" type="ORF">PoB_006332100</name>
</gene>
<keyword evidence="2" id="KW-0645">Protease</keyword>